<evidence type="ECO:0000259" key="6">
    <source>
        <dbReference type="PROSITE" id="PS50850"/>
    </source>
</evidence>
<dbReference type="InterPro" id="IPR036259">
    <property type="entry name" value="MFS_trans_sf"/>
</dbReference>
<keyword evidence="4 5" id="KW-0472">Membrane</keyword>
<dbReference type="InterPro" id="IPR020846">
    <property type="entry name" value="MFS_dom"/>
</dbReference>
<accession>A0A087TLT5</accession>
<feature type="transmembrane region" description="Helical" evidence="5">
    <location>
        <begin position="120"/>
        <end position="137"/>
    </location>
</feature>
<dbReference type="Gene3D" id="1.20.1250.20">
    <property type="entry name" value="MFS general substrate transporter like domains"/>
    <property type="match status" value="1"/>
</dbReference>
<feature type="transmembrane region" description="Helical" evidence="5">
    <location>
        <begin position="15"/>
        <end position="41"/>
    </location>
</feature>
<evidence type="ECO:0000313" key="8">
    <source>
        <dbReference type="Proteomes" id="UP000054359"/>
    </source>
</evidence>
<evidence type="ECO:0000256" key="5">
    <source>
        <dbReference type="SAM" id="Phobius"/>
    </source>
</evidence>
<reference evidence="7 8" key="1">
    <citation type="submission" date="2013-11" db="EMBL/GenBank/DDBJ databases">
        <title>Genome sequencing of Stegodyphus mimosarum.</title>
        <authorList>
            <person name="Bechsgaard J."/>
        </authorList>
    </citation>
    <scope>NUCLEOTIDE SEQUENCE [LARGE SCALE GENOMIC DNA]</scope>
</reference>
<feature type="domain" description="Major facilitator superfamily (MFS) profile" evidence="6">
    <location>
        <begin position="23"/>
        <end position="219"/>
    </location>
</feature>
<keyword evidence="3 5" id="KW-1133">Transmembrane helix</keyword>
<dbReference type="PROSITE" id="PS50850">
    <property type="entry name" value="MFS"/>
    <property type="match status" value="1"/>
</dbReference>
<protein>
    <submittedName>
        <fullName evidence="7">Putative inorganic phosphate cotransporter</fullName>
    </submittedName>
</protein>
<dbReference type="AlphaFoldDB" id="A0A087TLT5"/>
<comment type="subcellular location">
    <subcellularLocation>
        <location evidence="1">Membrane</location>
        <topology evidence="1">Multi-pass membrane protein</topology>
    </subcellularLocation>
</comment>
<dbReference type="InterPro" id="IPR011701">
    <property type="entry name" value="MFS"/>
</dbReference>
<feature type="transmembrane region" description="Helical" evidence="5">
    <location>
        <begin position="179"/>
        <end position="202"/>
    </location>
</feature>
<dbReference type="PANTHER" id="PTHR11662">
    <property type="entry name" value="SOLUTE CARRIER FAMILY 17"/>
    <property type="match status" value="1"/>
</dbReference>
<keyword evidence="8" id="KW-1185">Reference proteome</keyword>
<dbReference type="SUPFAM" id="SSF103473">
    <property type="entry name" value="MFS general substrate transporter"/>
    <property type="match status" value="1"/>
</dbReference>
<evidence type="ECO:0000256" key="2">
    <source>
        <dbReference type="ARBA" id="ARBA00022692"/>
    </source>
</evidence>
<dbReference type="Pfam" id="PF07690">
    <property type="entry name" value="MFS_1"/>
    <property type="match status" value="1"/>
</dbReference>
<dbReference type="GO" id="GO:0006820">
    <property type="term" value="P:monoatomic anion transport"/>
    <property type="evidence" value="ECO:0007669"/>
    <property type="project" value="TreeGrafter"/>
</dbReference>
<feature type="non-terminal residue" evidence="7">
    <location>
        <position position="219"/>
    </location>
</feature>
<evidence type="ECO:0000313" key="7">
    <source>
        <dbReference type="EMBL" id="KFM66074.1"/>
    </source>
</evidence>
<sequence>MFVMLGIGSCIIPKRFIFCFVGILASTLAVSLNTNFSMAIVSMEEKRNVSHISYKYSNECLSNERPTVNLIPSVKKIHNHKKFKWSPETEGQILGAVYYGQLFGFLPGGRLAEIYGGKRTLIIFLAVSSFCTALIPITARLSVYALIACRFLIGFATAPVLPILFYLISRWIPYSERSFTSSFVLAGYGLGAFLSFITSGVLCASDFLGGWPAVFYTGG</sequence>
<dbReference type="OrthoDB" id="6420200at2759"/>
<dbReference type="GO" id="GO:0022857">
    <property type="term" value="F:transmembrane transporter activity"/>
    <property type="evidence" value="ECO:0007669"/>
    <property type="project" value="InterPro"/>
</dbReference>
<dbReference type="InterPro" id="IPR050382">
    <property type="entry name" value="MFS_Na/Anion_cotransporter"/>
</dbReference>
<evidence type="ECO:0000256" key="4">
    <source>
        <dbReference type="ARBA" id="ARBA00023136"/>
    </source>
</evidence>
<dbReference type="OMA" id="NISIAMV"/>
<proteinExistence type="predicted"/>
<dbReference type="PANTHER" id="PTHR11662:SF399">
    <property type="entry name" value="FI19708P1-RELATED"/>
    <property type="match status" value="1"/>
</dbReference>
<dbReference type="STRING" id="407821.A0A087TLT5"/>
<dbReference type="Proteomes" id="UP000054359">
    <property type="component" value="Unassembled WGS sequence"/>
</dbReference>
<feature type="transmembrane region" description="Helical" evidence="5">
    <location>
        <begin position="143"/>
        <end position="167"/>
    </location>
</feature>
<organism evidence="7 8">
    <name type="scientific">Stegodyphus mimosarum</name>
    <name type="common">African social velvet spider</name>
    <dbReference type="NCBI Taxonomy" id="407821"/>
    <lineage>
        <taxon>Eukaryota</taxon>
        <taxon>Metazoa</taxon>
        <taxon>Ecdysozoa</taxon>
        <taxon>Arthropoda</taxon>
        <taxon>Chelicerata</taxon>
        <taxon>Arachnida</taxon>
        <taxon>Araneae</taxon>
        <taxon>Araneomorphae</taxon>
        <taxon>Entelegynae</taxon>
        <taxon>Eresoidea</taxon>
        <taxon>Eresidae</taxon>
        <taxon>Stegodyphus</taxon>
    </lineage>
</organism>
<name>A0A087TLT5_STEMI</name>
<dbReference type="GO" id="GO:0016020">
    <property type="term" value="C:membrane"/>
    <property type="evidence" value="ECO:0007669"/>
    <property type="project" value="UniProtKB-SubCell"/>
</dbReference>
<gene>
    <name evidence="7" type="ORF">X975_03856</name>
</gene>
<keyword evidence="2 5" id="KW-0812">Transmembrane</keyword>
<dbReference type="EMBL" id="KK115802">
    <property type="protein sequence ID" value="KFM66074.1"/>
    <property type="molecule type" value="Genomic_DNA"/>
</dbReference>
<evidence type="ECO:0000256" key="3">
    <source>
        <dbReference type="ARBA" id="ARBA00022989"/>
    </source>
</evidence>
<evidence type="ECO:0000256" key="1">
    <source>
        <dbReference type="ARBA" id="ARBA00004141"/>
    </source>
</evidence>